<evidence type="ECO:0000313" key="4">
    <source>
        <dbReference type="Proteomes" id="UP000460221"/>
    </source>
</evidence>
<keyword evidence="2" id="KW-0812">Transmembrane</keyword>
<dbReference type="Gene3D" id="2.160.20.80">
    <property type="entry name" value="E3 ubiquitin-protein ligase SopA"/>
    <property type="match status" value="1"/>
</dbReference>
<sequence length="121" mass="13088">MHSAPQDCSGRRLLGATLFGATLLGAILFGATLFGAMLFGAILFGTILFGTILFCAMLFGMQQHRRSVHGCDASSCAHRRVRLCGRQRWDALHVDRRVGSARDSQWTAESEGRCEEGGVGT</sequence>
<dbReference type="RefSeq" id="WP_154771510.1">
    <property type="nucleotide sequence ID" value="NZ_WLYK01000023.1"/>
</dbReference>
<feature type="transmembrane region" description="Helical" evidence="2">
    <location>
        <begin position="37"/>
        <end position="59"/>
    </location>
</feature>
<accession>A0A7K1FWB7</accession>
<feature type="compositionally biased region" description="Basic and acidic residues" evidence="1">
    <location>
        <begin position="110"/>
        <end position="121"/>
    </location>
</feature>
<reference evidence="3 4" key="1">
    <citation type="submission" date="2019-11" db="EMBL/GenBank/DDBJ databases">
        <authorList>
            <person name="Jiang L.-Q."/>
        </authorList>
    </citation>
    <scope>NUCLEOTIDE SEQUENCE [LARGE SCALE GENOMIC DNA]</scope>
    <source>
        <strain evidence="3 4">YIM 132087</strain>
    </source>
</reference>
<proteinExistence type="predicted"/>
<evidence type="ECO:0000256" key="1">
    <source>
        <dbReference type="SAM" id="MobiDB-lite"/>
    </source>
</evidence>
<dbReference type="AlphaFoldDB" id="A0A7K1FWB7"/>
<name>A0A7K1FWB7_9ACTN</name>
<keyword evidence="2" id="KW-0472">Membrane</keyword>
<comment type="caution">
    <text evidence="3">The sequence shown here is derived from an EMBL/GenBank/DDBJ whole genome shotgun (WGS) entry which is preliminary data.</text>
</comment>
<feature type="transmembrane region" description="Helical" evidence="2">
    <location>
        <begin position="12"/>
        <end position="31"/>
    </location>
</feature>
<dbReference type="EMBL" id="WLYK01000023">
    <property type="protein sequence ID" value="MTD17513.1"/>
    <property type="molecule type" value="Genomic_DNA"/>
</dbReference>
<keyword evidence="4" id="KW-1185">Reference proteome</keyword>
<gene>
    <name evidence="3" type="ORF">GIS00_26650</name>
</gene>
<keyword evidence="2" id="KW-1133">Transmembrane helix</keyword>
<feature type="region of interest" description="Disordered" evidence="1">
    <location>
        <begin position="99"/>
        <end position="121"/>
    </location>
</feature>
<protein>
    <submittedName>
        <fullName evidence="3">Uncharacterized protein</fullName>
    </submittedName>
</protein>
<dbReference type="Proteomes" id="UP000460221">
    <property type="component" value="Unassembled WGS sequence"/>
</dbReference>
<evidence type="ECO:0000256" key="2">
    <source>
        <dbReference type="SAM" id="Phobius"/>
    </source>
</evidence>
<organism evidence="3 4">
    <name type="scientific">Nakamurella alba</name>
    <dbReference type="NCBI Taxonomy" id="2665158"/>
    <lineage>
        <taxon>Bacteria</taxon>
        <taxon>Bacillati</taxon>
        <taxon>Actinomycetota</taxon>
        <taxon>Actinomycetes</taxon>
        <taxon>Nakamurellales</taxon>
        <taxon>Nakamurellaceae</taxon>
        <taxon>Nakamurella</taxon>
    </lineage>
</organism>
<dbReference type="SUPFAM" id="SSF141571">
    <property type="entry name" value="Pentapeptide repeat-like"/>
    <property type="match status" value="1"/>
</dbReference>
<evidence type="ECO:0000313" key="3">
    <source>
        <dbReference type="EMBL" id="MTD17513.1"/>
    </source>
</evidence>